<dbReference type="STRING" id="313367.JSE7799_02472"/>
<dbReference type="Gene3D" id="3.40.50.2300">
    <property type="match status" value="1"/>
</dbReference>
<evidence type="ECO:0000313" key="1">
    <source>
        <dbReference type="EMBL" id="CUH39744.1"/>
    </source>
</evidence>
<name>A0A0M7BD43_9RHOB</name>
<dbReference type="AlphaFoldDB" id="A0A0M7BD43"/>
<dbReference type="InterPro" id="IPR011006">
    <property type="entry name" value="CheY-like_superfamily"/>
</dbReference>
<evidence type="ECO:0008006" key="3">
    <source>
        <dbReference type="Google" id="ProtNLM"/>
    </source>
</evidence>
<keyword evidence="2" id="KW-1185">Reference proteome</keyword>
<gene>
    <name evidence="1" type="ORF">JSE7799_02472</name>
</gene>
<evidence type="ECO:0000313" key="2">
    <source>
        <dbReference type="Proteomes" id="UP000049455"/>
    </source>
</evidence>
<accession>A0A0M7BD43</accession>
<dbReference type="RefSeq" id="WP_055663894.1">
    <property type="nucleotide sequence ID" value="NZ_CYPR01000162.1"/>
</dbReference>
<protein>
    <recommendedName>
        <fullName evidence="3">Response regulatory domain-containing protein</fullName>
    </recommendedName>
</protein>
<proteinExistence type="predicted"/>
<sequence length="92" mass="9935">MPQSGTLILAIGPCEVAASDLAICSRQGARLIHVTSRQDALLWAREACPDVVLIDRDIADADPEEIARQCCRIAPRARVVMLDAERPLLTAA</sequence>
<dbReference type="Proteomes" id="UP000049455">
    <property type="component" value="Unassembled WGS sequence"/>
</dbReference>
<reference evidence="1 2" key="1">
    <citation type="submission" date="2015-09" db="EMBL/GenBank/DDBJ databases">
        <authorList>
            <person name="Jackson K.R."/>
            <person name="Lunt B.L."/>
            <person name="Fisher J.N.B."/>
            <person name="Gardner A.V."/>
            <person name="Bailey M.E."/>
            <person name="Deus L.M."/>
            <person name="Earl A.S."/>
            <person name="Gibby P.D."/>
            <person name="Hartmann K.A."/>
            <person name="Liu J.E."/>
            <person name="Manci A.M."/>
            <person name="Nielsen D.A."/>
            <person name="Solomon M.B."/>
            <person name="Breakwell D.P."/>
            <person name="Burnett S.H."/>
            <person name="Grose J.H."/>
        </authorList>
    </citation>
    <scope>NUCLEOTIDE SEQUENCE [LARGE SCALE GENOMIC DNA]</scope>
    <source>
        <strain evidence="1 2">CECT 7799</strain>
    </source>
</reference>
<dbReference type="SUPFAM" id="SSF52172">
    <property type="entry name" value="CheY-like"/>
    <property type="match status" value="1"/>
</dbReference>
<dbReference type="EMBL" id="CYPR01000162">
    <property type="protein sequence ID" value="CUH39744.1"/>
    <property type="molecule type" value="Genomic_DNA"/>
</dbReference>
<organism evidence="1 2">
    <name type="scientific">Jannaschia seosinensis</name>
    <dbReference type="NCBI Taxonomy" id="313367"/>
    <lineage>
        <taxon>Bacteria</taxon>
        <taxon>Pseudomonadati</taxon>
        <taxon>Pseudomonadota</taxon>
        <taxon>Alphaproteobacteria</taxon>
        <taxon>Rhodobacterales</taxon>
        <taxon>Roseobacteraceae</taxon>
        <taxon>Jannaschia</taxon>
    </lineage>
</organism>